<keyword evidence="2" id="KW-0129">CBS domain</keyword>
<dbReference type="SUPFAM" id="SSF55073">
    <property type="entry name" value="Nucleotide cyclase"/>
    <property type="match status" value="1"/>
</dbReference>
<dbReference type="InterPro" id="IPR000014">
    <property type="entry name" value="PAS"/>
</dbReference>
<evidence type="ECO:0000259" key="5">
    <source>
        <dbReference type="PROSITE" id="PS50883"/>
    </source>
</evidence>
<dbReference type="InterPro" id="IPR000700">
    <property type="entry name" value="PAS-assoc_C"/>
</dbReference>
<reference evidence="8 9" key="1">
    <citation type="journal article" date="2015" name="Genome Announc.">
        <title>Complete Genome Sequence of Cupriavidus basilensis 4G11, Isolated from the Oak Ridge Field Research Center Site.</title>
        <authorList>
            <person name="Ray J."/>
            <person name="Waters R.J."/>
            <person name="Skerker J.M."/>
            <person name="Kuehl J.V."/>
            <person name="Price M.N."/>
            <person name="Huang J."/>
            <person name="Chakraborty R."/>
            <person name="Arkin A.P."/>
            <person name="Deutschbauer A."/>
        </authorList>
    </citation>
    <scope>NUCLEOTIDE SEQUENCE [LARGE SCALE GENOMIC DNA]</scope>
    <source>
        <strain evidence="8">4G11</strain>
    </source>
</reference>
<dbReference type="NCBIfam" id="TIGR00254">
    <property type="entry name" value="GGDEF"/>
    <property type="match status" value="1"/>
</dbReference>
<dbReference type="InterPro" id="IPR035919">
    <property type="entry name" value="EAL_sf"/>
</dbReference>
<evidence type="ECO:0000256" key="1">
    <source>
        <dbReference type="ARBA" id="ARBA00051114"/>
    </source>
</evidence>
<dbReference type="NCBIfam" id="TIGR00229">
    <property type="entry name" value="sensory_box"/>
    <property type="match status" value="1"/>
</dbReference>
<dbReference type="AlphaFoldDB" id="A0A0C4Y9Y0"/>
<dbReference type="PROSITE" id="PS51371">
    <property type="entry name" value="CBS"/>
    <property type="match status" value="2"/>
</dbReference>
<feature type="domain" description="CBS" evidence="7">
    <location>
        <begin position="77"/>
        <end position="132"/>
    </location>
</feature>
<dbReference type="CDD" id="cd01949">
    <property type="entry name" value="GGDEF"/>
    <property type="match status" value="1"/>
</dbReference>
<dbReference type="PROSITE" id="PS50113">
    <property type="entry name" value="PAC"/>
    <property type="match status" value="1"/>
</dbReference>
<feature type="domain" description="PAS" evidence="3">
    <location>
        <begin position="278"/>
        <end position="323"/>
    </location>
</feature>
<feature type="domain" description="EAL" evidence="5">
    <location>
        <begin position="577"/>
        <end position="831"/>
    </location>
</feature>
<dbReference type="OrthoDB" id="9813903at2"/>
<dbReference type="KEGG" id="cbw:RR42_m2336"/>
<dbReference type="SMART" id="SM00091">
    <property type="entry name" value="PAS"/>
    <property type="match status" value="1"/>
</dbReference>
<dbReference type="PANTHER" id="PTHR44757:SF2">
    <property type="entry name" value="BIOFILM ARCHITECTURE MAINTENANCE PROTEIN MBAA"/>
    <property type="match status" value="1"/>
</dbReference>
<dbReference type="InterPro" id="IPR035965">
    <property type="entry name" value="PAS-like_dom_sf"/>
</dbReference>
<keyword evidence="9" id="KW-1185">Reference proteome</keyword>
<dbReference type="PANTHER" id="PTHR44757">
    <property type="entry name" value="DIGUANYLATE CYCLASE DGCP"/>
    <property type="match status" value="1"/>
</dbReference>
<gene>
    <name evidence="8" type="ORF">RR42_m2336</name>
</gene>
<dbReference type="CDD" id="cd00130">
    <property type="entry name" value="PAS"/>
    <property type="match status" value="1"/>
</dbReference>
<comment type="catalytic activity">
    <reaction evidence="1">
        <text>3',3'-c-di-GMP + H2O = 5'-phosphoguanylyl(3'-&gt;5')guanosine + H(+)</text>
        <dbReference type="Rhea" id="RHEA:24902"/>
        <dbReference type="ChEBI" id="CHEBI:15377"/>
        <dbReference type="ChEBI" id="CHEBI:15378"/>
        <dbReference type="ChEBI" id="CHEBI:58754"/>
        <dbReference type="ChEBI" id="CHEBI:58805"/>
        <dbReference type="EC" id="3.1.4.52"/>
    </reaction>
    <physiologicalReaction direction="left-to-right" evidence="1">
        <dbReference type="Rhea" id="RHEA:24903"/>
    </physiologicalReaction>
</comment>
<dbReference type="Pfam" id="PF00990">
    <property type="entry name" value="GGDEF"/>
    <property type="match status" value="1"/>
</dbReference>
<dbReference type="CDD" id="cd01948">
    <property type="entry name" value="EAL"/>
    <property type="match status" value="1"/>
</dbReference>
<dbReference type="Pfam" id="PF00563">
    <property type="entry name" value="EAL"/>
    <property type="match status" value="1"/>
</dbReference>
<dbReference type="GO" id="GO:0071732">
    <property type="term" value="P:cellular response to nitric oxide"/>
    <property type="evidence" value="ECO:0007669"/>
    <property type="project" value="UniProtKB-ARBA"/>
</dbReference>
<dbReference type="FunFam" id="3.20.20.450:FF:000001">
    <property type="entry name" value="Cyclic di-GMP phosphodiesterase yahA"/>
    <property type="match status" value="1"/>
</dbReference>
<dbReference type="RefSeq" id="WP_082055011.1">
    <property type="nucleotide sequence ID" value="NZ_CP010536.1"/>
</dbReference>
<dbReference type="STRING" id="68895.RR42_m2336"/>
<dbReference type="Gene3D" id="3.10.580.10">
    <property type="entry name" value="CBS-domain"/>
    <property type="match status" value="2"/>
</dbReference>
<dbReference type="Pfam" id="PF00571">
    <property type="entry name" value="CBS"/>
    <property type="match status" value="4"/>
</dbReference>
<dbReference type="InterPro" id="IPR043128">
    <property type="entry name" value="Rev_trsase/Diguanyl_cyclase"/>
</dbReference>
<dbReference type="PROSITE" id="PS50887">
    <property type="entry name" value="GGDEF"/>
    <property type="match status" value="1"/>
</dbReference>
<dbReference type="Gene3D" id="3.30.450.20">
    <property type="entry name" value="PAS domain"/>
    <property type="match status" value="1"/>
</dbReference>
<dbReference type="Pfam" id="PF13426">
    <property type="entry name" value="PAS_9"/>
    <property type="match status" value="1"/>
</dbReference>
<dbReference type="PROSITE" id="PS50112">
    <property type="entry name" value="PAS"/>
    <property type="match status" value="1"/>
</dbReference>
<evidence type="ECO:0000259" key="4">
    <source>
        <dbReference type="PROSITE" id="PS50113"/>
    </source>
</evidence>
<dbReference type="Gene3D" id="3.20.20.450">
    <property type="entry name" value="EAL domain"/>
    <property type="match status" value="1"/>
</dbReference>
<dbReference type="InterPro" id="IPR001610">
    <property type="entry name" value="PAC"/>
</dbReference>
<dbReference type="InterPro" id="IPR046342">
    <property type="entry name" value="CBS_dom_sf"/>
</dbReference>
<dbReference type="InterPro" id="IPR000644">
    <property type="entry name" value="CBS_dom"/>
</dbReference>
<dbReference type="InterPro" id="IPR029787">
    <property type="entry name" value="Nucleotide_cyclase"/>
</dbReference>
<protein>
    <submittedName>
        <fullName evidence="8">Diguanylate cyclase/phosphodiesterase (GGDEF &amp; EAL domains) with PAS/PAC sensor(S)</fullName>
    </submittedName>
</protein>
<dbReference type="PROSITE" id="PS50883">
    <property type="entry name" value="EAL"/>
    <property type="match status" value="1"/>
</dbReference>
<dbReference type="InterPro" id="IPR001633">
    <property type="entry name" value="EAL_dom"/>
</dbReference>
<evidence type="ECO:0000313" key="8">
    <source>
        <dbReference type="EMBL" id="AJG19728.1"/>
    </source>
</evidence>
<dbReference type="SUPFAM" id="SSF55785">
    <property type="entry name" value="PYP-like sensor domain (PAS domain)"/>
    <property type="match status" value="1"/>
</dbReference>
<dbReference type="EMBL" id="CP010536">
    <property type="protein sequence ID" value="AJG19728.1"/>
    <property type="molecule type" value="Genomic_DNA"/>
</dbReference>
<dbReference type="InterPro" id="IPR052155">
    <property type="entry name" value="Biofilm_reg_signaling"/>
</dbReference>
<feature type="domain" description="CBS" evidence="7">
    <location>
        <begin position="203"/>
        <end position="261"/>
    </location>
</feature>
<dbReference type="SMART" id="SM00052">
    <property type="entry name" value="EAL"/>
    <property type="match status" value="1"/>
</dbReference>
<evidence type="ECO:0000259" key="3">
    <source>
        <dbReference type="PROSITE" id="PS50112"/>
    </source>
</evidence>
<feature type="domain" description="PAC" evidence="4">
    <location>
        <begin position="351"/>
        <end position="403"/>
    </location>
</feature>
<name>A0A0C4Y9Y0_9BURK</name>
<dbReference type="FunFam" id="3.30.70.270:FF:000001">
    <property type="entry name" value="Diguanylate cyclase domain protein"/>
    <property type="match status" value="1"/>
</dbReference>
<dbReference type="SUPFAM" id="SSF141868">
    <property type="entry name" value="EAL domain-like"/>
    <property type="match status" value="1"/>
</dbReference>
<evidence type="ECO:0000313" key="9">
    <source>
        <dbReference type="Proteomes" id="UP000031843"/>
    </source>
</evidence>
<dbReference type="SMART" id="SM00267">
    <property type="entry name" value="GGDEF"/>
    <property type="match status" value="1"/>
</dbReference>
<feature type="domain" description="GGDEF" evidence="6">
    <location>
        <begin position="435"/>
        <end position="568"/>
    </location>
</feature>
<dbReference type="Gene3D" id="3.30.70.270">
    <property type="match status" value="1"/>
</dbReference>
<dbReference type="SUPFAM" id="SSF54631">
    <property type="entry name" value="CBS-domain pair"/>
    <property type="match status" value="2"/>
</dbReference>
<dbReference type="Proteomes" id="UP000031843">
    <property type="component" value="Chromosome main"/>
</dbReference>
<dbReference type="SMART" id="SM00086">
    <property type="entry name" value="PAC"/>
    <property type="match status" value="1"/>
</dbReference>
<dbReference type="SMART" id="SM00116">
    <property type="entry name" value="CBS"/>
    <property type="match status" value="4"/>
</dbReference>
<sequence>MYPNTYDIPIARLIARPMLSCTSITTVREAARRIFAERCSSIVVMNGTEAVGIWTEHDALSAGEDAHSLDRPIGDVMSSPVFTLGANTSLGEAAVSFKQSGVRHFVVVKDGLSIGVLSQTDIVLNQGAEFYLRLKSIESIRIHSPVTVPDHMALHDVVVRMRAEKIDAVVVEYADGEHGILTERDVVRLIGEGGLGGCVGHHASRPLQTLSATQSLYAAQRYMLQQHMRHVGVRDGEGRLTGLLCFADILQNIEYEYVNELQSALRERDEALGQARFNLRMADRVFESALEGIMVTDKYAKIERVNQAFTRLTGFTEEEVIGRDPSLLSSGRQTPEFYRALWHSLTTDGHWQGEIWNRRKSGELFVEYLTITSIRDNDGNISHYAGIFSDITQRRQAEERLGYLATHDVLTGLANRALFEERLERAIVHGKRRGGKVAVLYLDLDRFKLVNDTLGHNAGDEVLKVVASRLVTGLRASDTVARMGGDEFALVLEEFVDVRDVGQVAQGLLDAVGQAIDLGGREIFVTPSIGISIYPDDGAQAEQLMVLADQAMYGAKSRGRNVFQFFESKMTSSAMAQLETLGELHRALEQDEFCLFYQPQYDLSNGNIVGVEALLRWRHPRKGLVPPGVFIGLAEQSALIVPIGQWVLREACRQARCWLDAGFEFGRIAVNVSARQCFTDGFLTDLTTILSETALPPHRLQLELLESMAMNTREEIGILLRELAARGISLAIDDFGTGYSSLAYLKDLPVDTLKIDRSFLATSDSRNPDGAIIRAIVAMGHALGIDVVMEGVETEEQLAFLREVGCHQVQGFLLARPQPADRLIELSLLRGEVAMAQSGSRNMKCTGGDRSSRQKAS</sequence>
<dbReference type="InterPro" id="IPR000160">
    <property type="entry name" value="GGDEF_dom"/>
</dbReference>
<evidence type="ECO:0000259" key="6">
    <source>
        <dbReference type="PROSITE" id="PS50887"/>
    </source>
</evidence>
<accession>A0A0C4Y9Y0</accession>
<dbReference type="GO" id="GO:0071111">
    <property type="term" value="F:cyclic-guanylate-specific phosphodiesterase activity"/>
    <property type="evidence" value="ECO:0007669"/>
    <property type="project" value="UniProtKB-EC"/>
</dbReference>
<evidence type="ECO:0000256" key="2">
    <source>
        <dbReference type="PROSITE-ProRule" id="PRU00703"/>
    </source>
</evidence>
<evidence type="ECO:0000259" key="7">
    <source>
        <dbReference type="PROSITE" id="PS51371"/>
    </source>
</evidence>
<organism evidence="8 9">
    <name type="scientific">Cupriavidus basilensis</name>
    <dbReference type="NCBI Taxonomy" id="68895"/>
    <lineage>
        <taxon>Bacteria</taxon>
        <taxon>Pseudomonadati</taxon>
        <taxon>Pseudomonadota</taxon>
        <taxon>Betaproteobacteria</taxon>
        <taxon>Burkholderiales</taxon>
        <taxon>Burkholderiaceae</taxon>
        <taxon>Cupriavidus</taxon>
    </lineage>
</organism>
<proteinExistence type="predicted"/>